<evidence type="ECO:0000313" key="6">
    <source>
        <dbReference type="Proteomes" id="UP000032360"/>
    </source>
</evidence>
<feature type="domain" description="Glycosyltransferase 2-like" evidence="4">
    <location>
        <begin position="12"/>
        <end position="176"/>
    </location>
</feature>
<keyword evidence="2 5" id="KW-0328">Glycosyltransferase</keyword>
<name>A0A0D8HG28_9ACTN</name>
<dbReference type="GO" id="GO:0047267">
    <property type="term" value="F:undecaprenyl-phosphate mannosyltransferase activity"/>
    <property type="evidence" value="ECO:0007669"/>
    <property type="project" value="UniProtKB-EC"/>
</dbReference>
<dbReference type="CDD" id="cd06442">
    <property type="entry name" value="DPM1_like"/>
    <property type="match status" value="1"/>
</dbReference>
<evidence type="ECO:0000256" key="2">
    <source>
        <dbReference type="ARBA" id="ARBA00022676"/>
    </source>
</evidence>
<evidence type="ECO:0000259" key="4">
    <source>
        <dbReference type="Pfam" id="PF00535"/>
    </source>
</evidence>
<dbReference type="InterPro" id="IPR039528">
    <property type="entry name" value="DPM1-like"/>
</dbReference>
<dbReference type="SUPFAM" id="SSF53448">
    <property type="entry name" value="Nucleotide-diphospho-sugar transferases"/>
    <property type="match status" value="1"/>
</dbReference>
<dbReference type="RefSeq" id="WP_200891261.1">
    <property type="nucleotide sequence ID" value="NZ_JXYS01000071.1"/>
</dbReference>
<evidence type="ECO:0000256" key="3">
    <source>
        <dbReference type="ARBA" id="ARBA00022679"/>
    </source>
</evidence>
<evidence type="ECO:0000256" key="1">
    <source>
        <dbReference type="ARBA" id="ARBA00006739"/>
    </source>
</evidence>
<organism evidence="5 6">
    <name type="scientific">Acidithrix ferrooxidans</name>
    <dbReference type="NCBI Taxonomy" id="1280514"/>
    <lineage>
        <taxon>Bacteria</taxon>
        <taxon>Bacillati</taxon>
        <taxon>Actinomycetota</taxon>
        <taxon>Acidimicrobiia</taxon>
        <taxon>Acidimicrobiales</taxon>
        <taxon>Acidimicrobiaceae</taxon>
        <taxon>Acidithrix</taxon>
    </lineage>
</organism>
<dbReference type="FunFam" id="3.90.550.10:FF:000122">
    <property type="entry name" value="Dolichol-phosphate mannosyltransferase subunit 1"/>
    <property type="match status" value="1"/>
</dbReference>
<dbReference type="InterPro" id="IPR029044">
    <property type="entry name" value="Nucleotide-diphossugar_trans"/>
</dbReference>
<keyword evidence="6" id="KW-1185">Reference proteome</keyword>
<dbReference type="GO" id="GO:0016020">
    <property type="term" value="C:membrane"/>
    <property type="evidence" value="ECO:0007669"/>
    <property type="project" value="GOC"/>
</dbReference>
<dbReference type="EMBL" id="JXYS01000071">
    <property type="protein sequence ID" value="KJF16905.1"/>
    <property type="molecule type" value="Genomic_DNA"/>
</dbReference>
<protein>
    <submittedName>
        <fullName evidence="5">Undecaprenyl-phosphate mannosyltransferase</fullName>
        <ecNumber evidence="5">2.4.1.54</ecNumber>
    </submittedName>
</protein>
<gene>
    <name evidence="5" type="ORF">AXFE_22610</name>
</gene>
<reference evidence="5 6" key="1">
    <citation type="submission" date="2015-01" db="EMBL/GenBank/DDBJ databases">
        <title>Draft genome of the acidophilic iron oxidizer Acidithrix ferrooxidans strain Py-F3.</title>
        <authorList>
            <person name="Poehlein A."/>
            <person name="Eisen S."/>
            <person name="Schloemann M."/>
            <person name="Johnson B.D."/>
            <person name="Daniel R."/>
            <person name="Muehling M."/>
        </authorList>
    </citation>
    <scope>NUCLEOTIDE SEQUENCE [LARGE SCALE GENOMIC DNA]</scope>
    <source>
        <strain evidence="5 6">Py-F3</strain>
    </source>
</reference>
<dbReference type="EC" id="2.4.1.54" evidence="5"/>
<dbReference type="GO" id="GO:0004582">
    <property type="term" value="F:dolichyl-phosphate beta-D-mannosyltransferase activity"/>
    <property type="evidence" value="ECO:0007669"/>
    <property type="project" value="InterPro"/>
</dbReference>
<keyword evidence="3 5" id="KW-0808">Transferase</keyword>
<evidence type="ECO:0000313" key="5">
    <source>
        <dbReference type="EMBL" id="KJF16905.1"/>
    </source>
</evidence>
<accession>A0A0D8HG28</accession>
<dbReference type="Gene3D" id="3.90.550.10">
    <property type="entry name" value="Spore Coat Polysaccharide Biosynthesis Protein SpsA, Chain A"/>
    <property type="match status" value="1"/>
</dbReference>
<dbReference type="Proteomes" id="UP000032360">
    <property type="component" value="Unassembled WGS sequence"/>
</dbReference>
<dbReference type="AlphaFoldDB" id="A0A0D8HG28"/>
<dbReference type="Pfam" id="PF00535">
    <property type="entry name" value="Glycos_transf_2"/>
    <property type="match status" value="1"/>
</dbReference>
<dbReference type="PANTHER" id="PTHR43398:SF1">
    <property type="entry name" value="DOLICHOL-PHOSPHATE MANNOSYLTRANSFERASE SUBUNIT 1"/>
    <property type="match status" value="1"/>
</dbReference>
<dbReference type="STRING" id="1280514.AXFE_22610"/>
<comment type="caution">
    <text evidence="5">The sequence shown here is derived from an EMBL/GenBank/DDBJ whole genome shotgun (WGS) entry which is preliminary data.</text>
</comment>
<comment type="similarity">
    <text evidence="1">Belongs to the glycosyltransferase 2 family.</text>
</comment>
<dbReference type="InterPro" id="IPR001173">
    <property type="entry name" value="Glyco_trans_2-like"/>
</dbReference>
<proteinExistence type="inferred from homology"/>
<dbReference type="GO" id="GO:0009247">
    <property type="term" value="P:glycolipid biosynthetic process"/>
    <property type="evidence" value="ECO:0007669"/>
    <property type="project" value="TreeGrafter"/>
</dbReference>
<dbReference type="PANTHER" id="PTHR43398">
    <property type="entry name" value="DOLICHOL-PHOSPHATE MANNOSYLTRANSFERASE SUBUNIT 1"/>
    <property type="match status" value="1"/>
</dbReference>
<sequence>MTDIRPSQKPFIVIPTYNEAGNIVGALNRIRLAVPNARVIVVDDSSPDGTADLVKALVVDDEYIDIRVRPAKSGLGSAYRFGFKLARESGATAVIEMDADLSHEPEALPELLNALDDGAEMAIGSRYIPGGESPGLSPSRLALSMGGNIYARIALGIPVKDATSGFRAYRPSLLDSIDLDTVSADGYGFQIEMVFRATLLGAKIAERPIIFNQRTEGVSKMSRMIVIEAISLCSVWGLQRRFRQLRGNDTDFVPYHKGNKSVVRTLVSSIKG</sequence>